<dbReference type="Gene3D" id="3.90.550.10">
    <property type="entry name" value="Spore Coat Polysaccharide Biosynthesis Protein SpsA, Chain A"/>
    <property type="match status" value="1"/>
</dbReference>
<organism evidence="6 7">
    <name type="scientific">Phreatobacter stygius</name>
    <dbReference type="NCBI Taxonomy" id="1940610"/>
    <lineage>
        <taxon>Bacteria</taxon>
        <taxon>Pseudomonadati</taxon>
        <taxon>Pseudomonadota</taxon>
        <taxon>Alphaproteobacteria</taxon>
        <taxon>Hyphomicrobiales</taxon>
        <taxon>Phreatobacteraceae</taxon>
        <taxon>Phreatobacter</taxon>
    </lineage>
</organism>
<evidence type="ECO:0000313" key="7">
    <source>
        <dbReference type="Proteomes" id="UP000298781"/>
    </source>
</evidence>
<dbReference type="InterPro" id="IPR001296">
    <property type="entry name" value="Glyco_trans_1"/>
</dbReference>
<keyword evidence="1" id="KW-0328">Glycosyltransferase</keyword>
<dbReference type="InterPro" id="IPR028098">
    <property type="entry name" value="Glyco_trans_4-like_N"/>
</dbReference>
<evidence type="ECO:0000259" key="3">
    <source>
        <dbReference type="Pfam" id="PF00534"/>
    </source>
</evidence>
<dbReference type="EMBL" id="CP039690">
    <property type="protein sequence ID" value="QCI66230.1"/>
    <property type="molecule type" value="Genomic_DNA"/>
</dbReference>
<dbReference type="RefSeq" id="WP_136961674.1">
    <property type="nucleotide sequence ID" value="NZ_CP039690.1"/>
</dbReference>
<dbReference type="OrthoDB" id="9807414at2"/>
<evidence type="ECO:0000256" key="2">
    <source>
        <dbReference type="ARBA" id="ARBA00022679"/>
    </source>
</evidence>
<dbReference type="Pfam" id="PF00535">
    <property type="entry name" value="Glycos_transf_2"/>
    <property type="match status" value="1"/>
</dbReference>
<dbReference type="KEGG" id="pstg:E8M01_19635"/>
<keyword evidence="2 6" id="KW-0808">Transferase</keyword>
<protein>
    <submittedName>
        <fullName evidence="6">Glycosyltransferase</fullName>
    </submittedName>
</protein>
<dbReference type="Gene3D" id="3.40.50.2000">
    <property type="entry name" value="Glycogen Phosphorylase B"/>
    <property type="match status" value="2"/>
</dbReference>
<accession>A0A4D7B786</accession>
<dbReference type="PANTHER" id="PTHR12526:SF510">
    <property type="entry name" value="D-INOSITOL 3-PHOSPHATE GLYCOSYLTRANSFERASE"/>
    <property type="match status" value="1"/>
</dbReference>
<dbReference type="Pfam" id="PF00534">
    <property type="entry name" value="Glycos_transf_1"/>
    <property type="match status" value="1"/>
</dbReference>
<feature type="domain" description="Glycosyltransferase subfamily 4-like N-terminal" evidence="5">
    <location>
        <begin position="510"/>
        <end position="679"/>
    </location>
</feature>
<dbReference type="CDD" id="cd00761">
    <property type="entry name" value="Glyco_tranf_GTA_type"/>
    <property type="match status" value="1"/>
</dbReference>
<dbReference type="PANTHER" id="PTHR12526">
    <property type="entry name" value="GLYCOSYLTRANSFERASE"/>
    <property type="match status" value="1"/>
</dbReference>
<dbReference type="Proteomes" id="UP000298781">
    <property type="component" value="Chromosome"/>
</dbReference>
<evidence type="ECO:0000259" key="4">
    <source>
        <dbReference type="Pfam" id="PF00535"/>
    </source>
</evidence>
<evidence type="ECO:0000256" key="1">
    <source>
        <dbReference type="ARBA" id="ARBA00022676"/>
    </source>
</evidence>
<evidence type="ECO:0000259" key="5">
    <source>
        <dbReference type="Pfam" id="PF13439"/>
    </source>
</evidence>
<proteinExistence type="predicted"/>
<dbReference type="SUPFAM" id="SSF53448">
    <property type="entry name" value="Nucleotide-diphospho-sugar transferases"/>
    <property type="match status" value="1"/>
</dbReference>
<dbReference type="InterPro" id="IPR001173">
    <property type="entry name" value="Glyco_trans_2-like"/>
</dbReference>
<evidence type="ECO:0000313" key="6">
    <source>
        <dbReference type="EMBL" id="QCI66230.1"/>
    </source>
</evidence>
<sequence length="893" mass="98731">MDSLNIPDSMISGTVDALPERRGAGPVIAVVIPVFKHSVFLAEAVQSIQAQQADFPIVTIIVDDGCPFVETAVMGSSLAMAYDNVVYLRKVNGGLSSARNHGIDHALTHFPSLRAIYFLDADNRVSPTTLASCLALLDPDNGVGWIYPNVDKFGAEWNGNYTGSYSKLVHCLFDNICEAGSLVSRAVFDAGVRYDEGMKQGCEDWEFWLQCLDHGFTGLNNPHFGFEYRMRGESMVSDTARDISGIKQYMFKKHPGLFSTSALMTLEHQESPRFLCISPPTDQAAAFTDPTVDHPVMSHDLAIASLYRGLFEPDSYGTPQTVIWLRKELLDALKRTSLVWTLFHNIEKALPQANFLCLRFVSSPDEISIEFKEIGEAHEMPRRVHGWACSQAILKQCVTDPSRDWVGSLSERRPSPTVIEMTVRVPIAEQFLAKYFLPLPLAVLATIEVADDLGLSLADQPRWSWREAYYPTVKERPALIEAHLGAESLLPMIRSADRPQVGIALPIAAYGGVERVAFAVAKVLKDWGCDVHLYCFGKPNVKTYKGQASVFKSINFFNEPGYNLWGGSRPFMGHELRMEWDDAARAKKVLGFLGSLDVLINCQVAPLNAILGTIRRRGVKTVSHVHVIDQTYFGRSVGHPYLTLGFEHAHDMILTCSQALKDWFHGMGVPDEKVIHIPNAGAYTPPDYKAQSELARRRRALKPDRPVKALFAGRLDAQKGVERLLALAKAGQERGLAISWRLIGSELINANGRQRWKSAFSALGIAVEDPIYDPQKLCDVYRDADMLIMTSRWEGAPLAIIEAQRFGCIPVATDVGAVAELIDDGVDGFVIPDGPDETVVEAFLERVGGLAGDPGRLAPMAERAIARASEAEWTKSCAPFLAQMDKWFPKARP</sequence>
<feature type="domain" description="Glycosyl transferase family 1" evidence="3">
    <location>
        <begin position="697"/>
        <end position="842"/>
    </location>
</feature>
<dbReference type="Pfam" id="PF13439">
    <property type="entry name" value="Glyco_transf_4"/>
    <property type="match status" value="1"/>
</dbReference>
<reference evidence="6 7" key="1">
    <citation type="submission" date="2019-04" db="EMBL/GenBank/DDBJ databases">
        <title>Phreatobacter aquaticus sp. nov.</title>
        <authorList>
            <person name="Choi A."/>
        </authorList>
    </citation>
    <scope>NUCLEOTIDE SEQUENCE [LARGE SCALE GENOMIC DNA]</scope>
    <source>
        <strain evidence="6 7">KCTC 52518</strain>
    </source>
</reference>
<name>A0A4D7B786_9HYPH</name>
<dbReference type="SUPFAM" id="SSF53756">
    <property type="entry name" value="UDP-Glycosyltransferase/glycogen phosphorylase"/>
    <property type="match status" value="1"/>
</dbReference>
<feature type="domain" description="Glycosyltransferase 2-like" evidence="4">
    <location>
        <begin position="30"/>
        <end position="157"/>
    </location>
</feature>
<gene>
    <name evidence="6" type="ORF">E8M01_19635</name>
</gene>
<dbReference type="InterPro" id="IPR029044">
    <property type="entry name" value="Nucleotide-diphossugar_trans"/>
</dbReference>
<dbReference type="AlphaFoldDB" id="A0A4D7B786"/>
<dbReference type="CDD" id="cd03801">
    <property type="entry name" value="GT4_PimA-like"/>
    <property type="match status" value="1"/>
</dbReference>
<dbReference type="GO" id="GO:0016757">
    <property type="term" value="F:glycosyltransferase activity"/>
    <property type="evidence" value="ECO:0007669"/>
    <property type="project" value="UniProtKB-KW"/>
</dbReference>
<keyword evidence="7" id="KW-1185">Reference proteome</keyword>